<proteinExistence type="predicted"/>
<dbReference type="OrthoDB" id="5915128at2"/>
<keyword evidence="2" id="KW-1185">Reference proteome</keyword>
<evidence type="ECO:0008006" key="3">
    <source>
        <dbReference type="Google" id="ProtNLM"/>
    </source>
</evidence>
<dbReference type="Proteomes" id="UP000219336">
    <property type="component" value="Unassembled WGS sequence"/>
</dbReference>
<evidence type="ECO:0000313" key="2">
    <source>
        <dbReference type="Proteomes" id="UP000219336"/>
    </source>
</evidence>
<dbReference type="EMBL" id="OANU01000040">
    <property type="protein sequence ID" value="SNX48902.1"/>
    <property type="molecule type" value="Genomic_DNA"/>
</dbReference>
<name>A0A240EJP8_9VIBR</name>
<organism evidence="1 2">
    <name type="scientific">Vibrio thalassae</name>
    <dbReference type="NCBI Taxonomy" id="1243014"/>
    <lineage>
        <taxon>Bacteria</taxon>
        <taxon>Pseudomonadati</taxon>
        <taxon>Pseudomonadota</taxon>
        <taxon>Gammaproteobacteria</taxon>
        <taxon>Vibrionales</taxon>
        <taxon>Vibrionaceae</taxon>
        <taxon>Vibrio</taxon>
    </lineage>
</organism>
<reference evidence="2" key="1">
    <citation type="submission" date="2016-06" db="EMBL/GenBank/DDBJ databases">
        <authorList>
            <person name="Rodrigo-Torres L."/>
            <person name="Arahal R.D."/>
            <person name="Lucena T."/>
        </authorList>
    </citation>
    <scope>NUCLEOTIDE SEQUENCE [LARGE SCALE GENOMIC DNA]</scope>
    <source>
        <strain evidence="2">CECT8203</strain>
    </source>
</reference>
<dbReference type="Pfam" id="PF06097">
    <property type="entry name" value="DUF945"/>
    <property type="match status" value="1"/>
</dbReference>
<gene>
    <name evidence="1" type="ORF">VTH8203_02539</name>
</gene>
<protein>
    <recommendedName>
        <fullName evidence="3">DUF945 domain-containing protein</fullName>
    </recommendedName>
</protein>
<evidence type="ECO:0000313" key="1">
    <source>
        <dbReference type="EMBL" id="SNX48902.1"/>
    </source>
</evidence>
<sequence>MNQLKKYGAIGGAVALVLCWPLAVGQIGQQVVEDGVEQLNNEGIRAEVASYDRSYLSSVAETRYQVEDPILKEQLEVDGLPTEIVVKSEISHGLFSLTTNSQITNFPDFPLTLKTVTQLNGNTEFELALGSWSYQDQEQKVSMSISPAVATGTATVLGQLTFNANIPSIQLDFENGEQLTLTDLSANGVGKKEQGFWLGEQNMALKNFSILDDTHSSLLNIDDLGYTFKSSFDTEADRIDTQHVFSINKMTYPQGGELSDLNVDFALTALDRKAFEGLVDIYQSNPTIAQADINTLAPLIETLFSRGFNIAMNDMHFKVAEEEFKSHWLLAVPEGTVNVSRDPSIVLPALTGNMDAYMSQGMANVNPMLAQGIDELVVMEMVTEQDAGYQMKADIEGGQLVFANGQKIPLVALFLPLLMGQSMGQ</sequence>
<dbReference type="InterPro" id="IPR010352">
    <property type="entry name" value="DUF945"/>
</dbReference>
<accession>A0A240EJP8</accession>
<dbReference type="AlphaFoldDB" id="A0A240EJP8"/>
<dbReference type="RefSeq" id="WP_096994023.1">
    <property type="nucleotide sequence ID" value="NZ_JBHSII010000001.1"/>
</dbReference>